<evidence type="ECO:0000313" key="3">
    <source>
        <dbReference type="EMBL" id="MCL1124074.1"/>
    </source>
</evidence>
<feature type="domain" description="LTD" evidence="2">
    <location>
        <begin position="13"/>
        <end position="131"/>
    </location>
</feature>
<reference evidence="3 4" key="1">
    <citation type="submission" date="2022-01" db="EMBL/GenBank/DDBJ databases">
        <title>Whole genome-based taxonomy of the Shewanellaceae.</title>
        <authorList>
            <person name="Martin-Rodriguez A.J."/>
        </authorList>
    </citation>
    <scope>NUCLEOTIDE SEQUENCE [LARGE SCALE GENOMIC DNA]</scope>
    <source>
        <strain evidence="3 4">DSM 17177</strain>
    </source>
</reference>
<dbReference type="InterPro" id="IPR047971">
    <property type="entry name" value="ExeM-like"/>
</dbReference>
<keyword evidence="3" id="KW-0378">Hydrolase</keyword>
<dbReference type="NCBIfam" id="NF033680">
    <property type="entry name" value="exonuc_ExeM-GG"/>
    <property type="match status" value="1"/>
</dbReference>
<feature type="chain" id="PRO_5046782602" evidence="1">
    <location>
        <begin position="25"/>
        <end position="866"/>
    </location>
</feature>
<dbReference type="InterPro" id="IPR036415">
    <property type="entry name" value="Lamin_tail_dom_sf"/>
</dbReference>
<evidence type="ECO:0000256" key="1">
    <source>
        <dbReference type="SAM" id="SignalP"/>
    </source>
</evidence>
<dbReference type="InterPro" id="IPR001322">
    <property type="entry name" value="Lamin_tail_dom"/>
</dbReference>
<dbReference type="Pfam" id="PF00932">
    <property type="entry name" value="LTD"/>
    <property type="match status" value="1"/>
</dbReference>
<protein>
    <submittedName>
        <fullName evidence="3">Extracellular exonuclease ExeM</fullName>
    </submittedName>
</protein>
<dbReference type="EMBL" id="JAKIKS010000017">
    <property type="protein sequence ID" value="MCL1124074.1"/>
    <property type="molecule type" value="Genomic_DNA"/>
</dbReference>
<dbReference type="SUPFAM" id="SSF74853">
    <property type="entry name" value="Lamin A/C globular tail domain"/>
    <property type="match status" value="1"/>
</dbReference>
<evidence type="ECO:0000313" key="4">
    <source>
        <dbReference type="Proteomes" id="UP001203423"/>
    </source>
</evidence>
<dbReference type="Proteomes" id="UP001203423">
    <property type="component" value="Unassembled WGS sequence"/>
</dbReference>
<dbReference type="RefSeq" id="WP_248939358.1">
    <property type="nucleotide sequence ID" value="NZ_JAKIKS010000017.1"/>
</dbReference>
<keyword evidence="1" id="KW-0732">Signal</keyword>
<comment type="caution">
    <text evidence="3">The sequence shown here is derived from an EMBL/GenBank/DDBJ whole genome shotgun (WGS) entry which is preliminary data.</text>
</comment>
<accession>A0ABT0L941</accession>
<evidence type="ECO:0000259" key="2">
    <source>
        <dbReference type="PROSITE" id="PS51841"/>
    </source>
</evidence>
<keyword evidence="3" id="KW-0269">Exonuclease</keyword>
<dbReference type="SUPFAM" id="SSF56219">
    <property type="entry name" value="DNase I-like"/>
    <property type="match status" value="1"/>
</dbReference>
<gene>
    <name evidence="3" type="primary">exeM</name>
    <name evidence="3" type="ORF">L2764_06180</name>
</gene>
<feature type="signal peptide" evidence="1">
    <location>
        <begin position="1"/>
        <end position="24"/>
    </location>
</feature>
<sequence length="866" mass="93500">MMYKTKLTIASLAVASMLPNLAQADIVISEYVEGSSFNKAIELYNTSDSSVDLTGYSIVRYKDGSTDATDAISLDGQQIAAGGIKVLAHGSASLGLEADVDVMTASFSFNGGDAVALLNGDTVIDVVGSVPTASSWGKDVTLQRNQDALSASAAFIENQWTTLAKDTFSGLGAIADVVDPDAPVEEPFTCEGEILTPIYTVQGAGESSPLIAEGTYASAEEVTIKGVVTARGENLFKGFYLQDIEGDGLAETSDGIFVYLNEAAPDTVQPGVEVCVQGLVKEYYNLTQIDIKDDKKMEVGEQGEMLAASAFYVSEGENLATALERFEGMNVKLELASVMKVTRNFSFDYDAFRNNMVLSHKAPLMKPTQVYPALSEAAIALADANSENQLIIESDFKADDGAVPYFTDFNAETGYIRIGDQLVNLEGVISYSYDQYRLIATNTLIESDFIHLDDRLDSPTVATQGDIRVASFNVLNYFTDAIAGDANPTGSNRGAETEAEMILQRTKIVNAIVAMNADIVGLMEIENNGYGENSAIQNLLTALNGEFDEEAAYQFIEINDVDKYEGKYIGSDAIAVGLLYRPSTVTLSGDAFVIETPEQHAAEGLVTRGEGDSAEPNPAYDKYQRHSLGQTFTINDERLTVVVNHLKSKGSACLEDWLAGEENDDPADLQGRCNAFRVSAATVIGDALATVEGDILVIGDMNAYGLEDPIRVLTDFDATTSTADIYTASNTTLSGEVFDTEGRKIEQGYGFINLNTQAHGAATYSYSYSGELGNLDHALGNASVAERMVAIEDWHINSVESTMFEYSSEYTGDLTKSENAFSASDHDPVIVALSYPEPEEETPTPSIIEQIIERIIQFLSRWGFWR</sequence>
<dbReference type="NCBIfam" id="NF033681">
    <property type="entry name" value="ExeM_NucH_DNase"/>
    <property type="match status" value="1"/>
</dbReference>
<dbReference type="PROSITE" id="PS51841">
    <property type="entry name" value="LTD"/>
    <property type="match status" value="1"/>
</dbReference>
<name>A0ABT0L941_9GAMM</name>
<dbReference type="PANTHER" id="PTHR42834:SF1">
    <property type="entry name" value="ENDONUCLEASE_EXONUCLEASE_PHOSPHATASE FAMILY PROTEIN (AFU_ORTHOLOGUE AFUA_3G09210)"/>
    <property type="match status" value="1"/>
</dbReference>
<dbReference type="PANTHER" id="PTHR42834">
    <property type="entry name" value="ENDONUCLEASE/EXONUCLEASE/PHOSPHATASE FAMILY PROTEIN (AFU_ORTHOLOGUE AFUA_3G09210)"/>
    <property type="match status" value="1"/>
</dbReference>
<dbReference type="Gene3D" id="2.60.40.1260">
    <property type="entry name" value="Lamin Tail domain"/>
    <property type="match status" value="1"/>
</dbReference>
<organism evidence="3 4">
    <name type="scientific">Shewanella surugensis</name>
    <dbReference type="NCBI Taxonomy" id="212020"/>
    <lineage>
        <taxon>Bacteria</taxon>
        <taxon>Pseudomonadati</taxon>
        <taxon>Pseudomonadota</taxon>
        <taxon>Gammaproteobacteria</taxon>
        <taxon>Alteromonadales</taxon>
        <taxon>Shewanellaceae</taxon>
        <taxon>Shewanella</taxon>
    </lineage>
</organism>
<dbReference type="CDD" id="cd04486">
    <property type="entry name" value="YhcR_OBF_like"/>
    <property type="match status" value="1"/>
</dbReference>
<keyword evidence="4" id="KW-1185">Reference proteome</keyword>
<dbReference type="InterPro" id="IPR036691">
    <property type="entry name" value="Endo/exonu/phosph_ase_sf"/>
</dbReference>
<dbReference type="GO" id="GO:0004527">
    <property type="term" value="F:exonuclease activity"/>
    <property type="evidence" value="ECO:0007669"/>
    <property type="project" value="UniProtKB-KW"/>
</dbReference>
<proteinExistence type="predicted"/>
<dbReference type="Gene3D" id="3.60.10.10">
    <property type="entry name" value="Endonuclease/exonuclease/phosphatase"/>
    <property type="match status" value="1"/>
</dbReference>
<keyword evidence="3" id="KW-0540">Nuclease</keyword>